<reference evidence="12" key="1">
    <citation type="journal article" date="2020" name="Stud. Mycol.">
        <title>101 Dothideomycetes genomes: a test case for predicting lifestyles and emergence of pathogens.</title>
        <authorList>
            <person name="Haridas S."/>
            <person name="Albert R."/>
            <person name="Binder M."/>
            <person name="Bloem J."/>
            <person name="Labutti K."/>
            <person name="Salamov A."/>
            <person name="Andreopoulos B."/>
            <person name="Baker S."/>
            <person name="Barry K."/>
            <person name="Bills G."/>
            <person name="Bluhm B."/>
            <person name="Cannon C."/>
            <person name="Castanera R."/>
            <person name="Culley D."/>
            <person name="Daum C."/>
            <person name="Ezra D."/>
            <person name="Gonzalez J."/>
            <person name="Henrissat B."/>
            <person name="Kuo A."/>
            <person name="Liang C."/>
            <person name="Lipzen A."/>
            <person name="Lutzoni F."/>
            <person name="Magnuson J."/>
            <person name="Mondo S."/>
            <person name="Nolan M."/>
            <person name="Ohm R."/>
            <person name="Pangilinan J."/>
            <person name="Park H.-J."/>
            <person name="Ramirez L."/>
            <person name="Alfaro M."/>
            <person name="Sun H."/>
            <person name="Tritt A."/>
            <person name="Yoshinaga Y."/>
            <person name="Zwiers L.-H."/>
            <person name="Turgeon B."/>
            <person name="Goodwin S."/>
            <person name="Spatafora J."/>
            <person name="Crous P."/>
            <person name="Grigoriev I."/>
        </authorList>
    </citation>
    <scope>NUCLEOTIDE SEQUENCE</scope>
    <source>
        <strain evidence="12">CBS 480.64</strain>
    </source>
</reference>
<sequence length="449" mass="48519">MAGVLTGAGIDHVFNEVKVKLVVNLEAEKIVSVSEALRVIVSVGIESSNSSSEHDSELHYEGVNDGFVSVNEGKGDFIVNCAAVAGTVKNWSAPSALGEKQSIVMLDNVYTILHMDSSDLSSSPVGKIQLFSDIAQRSLSPPSSPPAYPGERQSNNKYIAPSAFAVLGKRKSATPVTHAARPTKKRSACDRLTQLQINLGQTIQKQCPTCGMEYVASSAEDRKLHDRYHQQAVDGYDVGKEFAGKARLGTVFPGVLEGDWICAITHLDHHTRRKKVQSVLESVQRELGAVPISAQQLWASSKDRGPHFTAYLYVRGTKCVGFALTVGLSEARLVLKPQVNPTKPILHHSVSAVEALKLRRLAAAEAEAQATSQPLLVSSVPVPARLGIARIWTSPRCRCEGIASSLLDTALASTKPLTKDDVAFSQPTEAGTRLARKWFGQLYGWKAFE</sequence>
<dbReference type="EMBL" id="MU006027">
    <property type="protein sequence ID" value="KAF2857813.1"/>
    <property type="molecule type" value="Genomic_DNA"/>
</dbReference>
<dbReference type="GO" id="GO:0061733">
    <property type="term" value="F:protein-lysine-acetyltransferase activity"/>
    <property type="evidence" value="ECO:0007669"/>
    <property type="project" value="TreeGrafter"/>
</dbReference>
<dbReference type="GO" id="GO:0008270">
    <property type="term" value="F:zinc ion binding"/>
    <property type="evidence" value="ECO:0007669"/>
    <property type="project" value="UniProtKB-KW"/>
</dbReference>
<keyword evidence="3" id="KW-0808">Transferase</keyword>
<keyword evidence="7" id="KW-0539">Nucleus</keyword>
<keyword evidence="4" id="KW-0479">Metal-binding</keyword>
<keyword evidence="6" id="KW-0862">Zinc</keyword>
<evidence type="ECO:0000313" key="12">
    <source>
        <dbReference type="EMBL" id="KAF2857813.1"/>
    </source>
</evidence>
<dbReference type="InterPro" id="IPR028005">
    <property type="entry name" value="AcTrfase_ESCO_Znf_dom"/>
</dbReference>
<keyword evidence="9" id="KW-0012">Acyltransferase</keyword>
<feature type="domain" description="N-acetyltransferase ESCO acetyl-transferase" evidence="11">
    <location>
        <begin position="382"/>
        <end position="441"/>
    </location>
</feature>
<dbReference type="GO" id="GO:0000785">
    <property type="term" value="C:chromatin"/>
    <property type="evidence" value="ECO:0007669"/>
    <property type="project" value="TreeGrafter"/>
</dbReference>
<comment type="subcellular location">
    <subcellularLocation>
        <location evidence="1">Nucleus</location>
    </subcellularLocation>
</comment>
<comment type="similarity">
    <text evidence="2">Belongs to the acetyltransferase family. ECO subfamily.</text>
</comment>
<dbReference type="GO" id="GO:0005634">
    <property type="term" value="C:nucleus"/>
    <property type="evidence" value="ECO:0007669"/>
    <property type="project" value="UniProtKB-SubCell"/>
</dbReference>
<keyword evidence="13" id="KW-1185">Reference proteome</keyword>
<evidence type="ECO:0008006" key="14">
    <source>
        <dbReference type="Google" id="ProtNLM"/>
    </source>
</evidence>
<dbReference type="Pfam" id="PF13878">
    <property type="entry name" value="zf-C2H2_3"/>
    <property type="match status" value="1"/>
</dbReference>
<evidence type="ECO:0000256" key="2">
    <source>
        <dbReference type="ARBA" id="ARBA00005816"/>
    </source>
</evidence>
<evidence type="ECO:0000256" key="5">
    <source>
        <dbReference type="ARBA" id="ARBA00022771"/>
    </source>
</evidence>
<dbReference type="Proteomes" id="UP000799421">
    <property type="component" value="Unassembled WGS sequence"/>
</dbReference>
<dbReference type="Pfam" id="PF13880">
    <property type="entry name" value="Acetyltransf_13"/>
    <property type="match status" value="1"/>
</dbReference>
<evidence type="ECO:0000256" key="1">
    <source>
        <dbReference type="ARBA" id="ARBA00004123"/>
    </source>
</evidence>
<gene>
    <name evidence="12" type="ORF">K470DRAFT_279035</name>
</gene>
<dbReference type="OrthoDB" id="428854at2759"/>
<dbReference type="PANTHER" id="PTHR45884:SF2">
    <property type="entry name" value="N-ACETYLTRANSFERASE ECO"/>
    <property type="match status" value="1"/>
</dbReference>
<evidence type="ECO:0000256" key="9">
    <source>
        <dbReference type="ARBA" id="ARBA00023315"/>
    </source>
</evidence>
<feature type="domain" description="N-acetyltransferase ESCO zinc-finger" evidence="10">
    <location>
        <begin position="194"/>
        <end position="231"/>
    </location>
</feature>
<evidence type="ECO:0000256" key="6">
    <source>
        <dbReference type="ARBA" id="ARBA00022833"/>
    </source>
</evidence>
<accession>A0A6A7BRE2</accession>
<evidence type="ECO:0000313" key="13">
    <source>
        <dbReference type="Proteomes" id="UP000799421"/>
    </source>
</evidence>
<evidence type="ECO:0000256" key="3">
    <source>
        <dbReference type="ARBA" id="ARBA00022679"/>
    </source>
</evidence>
<dbReference type="GO" id="GO:0007064">
    <property type="term" value="P:mitotic sister chromatid cohesion"/>
    <property type="evidence" value="ECO:0007669"/>
    <property type="project" value="TreeGrafter"/>
</dbReference>
<evidence type="ECO:0000256" key="7">
    <source>
        <dbReference type="ARBA" id="ARBA00023242"/>
    </source>
</evidence>
<keyword evidence="8" id="KW-0131">Cell cycle</keyword>
<name>A0A6A7BRE2_9PEZI</name>
<proteinExistence type="inferred from homology"/>
<organism evidence="12 13">
    <name type="scientific">Piedraia hortae CBS 480.64</name>
    <dbReference type="NCBI Taxonomy" id="1314780"/>
    <lineage>
        <taxon>Eukaryota</taxon>
        <taxon>Fungi</taxon>
        <taxon>Dikarya</taxon>
        <taxon>Ascomycota</taxon>
        <taxon>Pezizomycotina</taxon>
        <taxon>Dothideomycetes</taxon>
        <taxon>Dothideomycetidae</taxon>
        <taxon>Capnodiales</taxon>
        <taxon>Piedraiaceae</taxon>
        <taxon>Piedraia</taxon>
    </lineage>
</organism>
<dbReference type="InterPro" id="IPR028009">
    <property type="entry name" value="ESCO_Acetyltransf_dom"/>
</dbReference>
<evidence type="ECO:0000259" key="11">
    <source>
        <dbReference type="Pfam" id="PF13880"/>
    </source>
</evidence>
<evidence type="ECO:0000256" key="8">
    <source>
        <dbReference type="ARBA" id="ARBA00023306"/>
    </source>
</evidence>
<protein>
    <recommendedName>
        <fullName evidence="14">Sister chromatid cohesion acetyltransferase Eco1</fullName>
    </recommendedName>
</protein>
<keyword evidence="5" id="KW-0863">Zinc-finger</keyword>
<evidence type="ECO:0000256" key="4">
    <source>
        <dbReference type="ARBA" id="ARBA00022723"/>
    </source>
</evidence>
<dbReference type="AlphaFoldDB" id="A0A6A7BRE2"/>
<evidence type="ECO:0000259" key="10">
    <source>
        <dbReference type="Pfam" id="PF13878"/>
    </source>
</evidence>
<dbReference type="PANTHER" id="PTHR45884">
    <property type="entry name" value="N-ACETYLTRANSFERASE ECO"/>
    <property type="match status" value="1"/>
</dbReference>